<feature type="compositionally biased region" description="Pro residues" evidence="1">
    <location>
        <begin position="784"/>
        <end position="802"/>
    </location>
</feature>
<feature type="region of interest" description="Disordered" evidence="1">
    <location>
        <begin position="437"/>
        <end position="458"/>
    </location>
</feature>
<feature type="region of interest" description="Disordered" evidence="1">
    <location>
        <begin position="324"/>
        <end position="343"/>
    </location>
</feature>
<reference evidence="2 3" key="1">
    <citation type="submission" date="2018-04" db="EMBL/GenBank/DDBJ databases">
        <authorList>
            <person name="Zhang X."/>
            <person name="Yuan J."/>
            <person name="Li F."/>
            <person name="Xiang J."/>
        </authorList>
    </citation>
    <scope>NUCLEOTIDE SEQUENCE [LARGE SCALE GENOMIC DNA]</scope>
    <source>
        <tissue evidence="2">Muscle</tissue>
    </source>
</reference>
<evidence type="ECO:0000313" key="2">
    <source>
        <dbReference type="EMBL" id="ROT80525.1"/>
    </source>
</evidence>
<feature type="compositionally biased region" description="Polar residues" evidence="1">
    <location>
        <begin position="285"/>
        <end position="294"/>
    </location>
</feature>
<protein>
    <submittedName>
        <fullName evidence="2">Uncharacterized protein</fullName>
    </submittedName>
</protein>
<accession>A0A3R7SXX8</accession>
<feature type="region of interest" description="Disordered" evidence="1">
    <location>
        <begin position="285"/>
        <end position="318"/>
    </location>
</feature>
<dbReference type="AlphaFoldDB" id="A0A3R7SXX8"/>
<reference evidence="2 3" key="2">
    <citation type="submission" date="2019-01" db="EMBL/GenBank/DDBJ databases">
        <title>The decoding of complex shrimp genome reveals the adaptation for benthos swimmer, frequently molting mechanism and breeding impact on genome.</title>
        <authorList>
            <person name="Sun Y."/>
            <person name="Gao Y."/>
            <person name="Yu Y."/>
        </authorList>
    </citation>
    <scope>NUCLEOTIDE SEQUENCE [LARGE SCALE GENOMIC DNA]</scope>
    <source>
        <tissue evidence="2">Muscle</tissue>
    </source>
</reference>
<feature type="region of interest" description="Disordered" evidence="1">
    <location>
        <begin position="572"/>
        <end position="597"/>
    </location>
</feature>
<dbReference type="Proteomes" id="UP000283509">
    <property type="component" value="Unassembled WGS sequence"/>
</dbReference>
<evidence type="ECO:0000313" key="3">
    <source>
        <dbReference type="Proteomes" id="UP000283509"/>
    </source>
</evidence>
<dbReference type="OrthoDB" id="421226at2759"/>
<feature type="compositionally biased region" description="Basic and acidic residues" evidence="1">
    <location>
        <begin position="123"/>
        <end position="146"/>
    </location>
</feature>
<feature type="region of interest" description="Disordered" evidence="1">
    <location>
        <begin position="474"/>
        <end position="494"/>
    </location>
</feature>
<evidence type="ECO:0000256" key="1">
    <source>
        <dbReference type="SAM" id="MobiDB-lite"/>
    </source>
</evidence>
<feature type="compositionally biased region" description="Acidic residues" evidence="1">
    <location>
        <begin position="572"/>
        <end position="592"/>
    </location>
</feature>
<feature type="compositionally biased region" description="Basic and acidic residues" evidence="1">
    <location>
        <begin position="16"/>
        <end position="32"/>
    </location>
</feature>
<organism evidence="2 3">
    <name type="scientific">Penaeus vannamei</name>
    <name type="common">Whiteleg shrimp</name>
    <name type="synonym">Litopenaeus vannamei</name>
    <dbReference type="NCBI Taxonomy" id="6689"/>
    <lineage>
        <taxon>Eukaryota</taxon>
        <taxon>Metazoa</taxon>
        <taxon>Ecdysozoa</taxon>
        <taxon>Arthropoda</taxon>
        <taxon>Crustacea</taxon>
        <taxon>Multicrustacea</taxon>
        <taxon>Malacostraca</taxon>
        <taxon>Eumalacostraca</taxon>
        <taxon>Eucarida</taxon>
        <taxon>Decapoda</taxon>
        <taxon>Dendrobranchiata</taxon>
        <taxon>Penaeoidea</taxon>
        <taxon>Penaeidae</taxon>
        <taxon>Penaeus</taxon>
    </lineage>
</organism>
<dbReference type="EMBL" id="QCYY01001113">
    <property type="protein sequence ID" value="ROT80525.1"/>
    <property type="molecule type" value="Genomic_DNA"/>
</dbReference>
<sequence>MEVTPSGEAAPPPTSTDKDKAPPPTAEEKADLAPKPTAINDLNKGVEKKSPEGENGDRLGSEKPLESKDIHANSNSVQGGQALERAFGKLLSKKLNTAPKERTSPTVIENPVDDGLKVQNTTSKEKISRSDSFKRAMDEGLIRSTEEPDLNIKPCEEPREAEAAPAESEADAPTPEAADKKAGESQSENEAERRRSSSPKLARTLTSRQHHRVDSLKVPSDDVSPPLSSPESTETPERKSLKSILKRMSREDSRGNLLPPDGADLRKLMKAPTVEGFVARRSKLSKSVSFQRKTLASPPPPALLDELKSSQVDGSGNGAPLITSVLPSVPSKESAKESRSATTDGVNKLMAKLGSMGLDGSPDTQTQDLVLGVRKILRDKMDDVEVAWVQRVEELQQQVAARTRHSTLTHTISRLQASVGVEPRIAEGSLPAGELVPCPSIIRSSSSDASTDGSDDDEPLFMRCNSIESIIHQSPEESPEGGHVPLGPRQSWPRQGTLEQVGHRAHFAKSLDDPRAHGQIVLDIGSSTDEELYSFDSDEDHVIYGDLMGDLEDSFENDLSGAEEEDIFPVLDEEEEDEDEDECDAEQGDSGEAELSSQDWEVQLLAKQLAEEQRGVARLIDRDIAEGRLDSALAELHEALASDNLGPLSDIDLARLEKAVRREREKLRRYARMYSLDERPVLEDQFTSLYRSRSQLLLNRSSELCRAGPTERRLSLLLDQLTKMPPAEQFLLDRLVYTTARRRKLSRQRSLCDEQLASYDTACTPISNKSKFSMAARRSMSVCSPPPGSAPAPFRETPPPSAPTSGRGSMSEGGPPTVSAMLASLQRSVVAISTRGRGSTSSQGSHKEGAPLLRPPR</sequence>
<feature type="region of interest" description="Disordered" evidence="1">
    <location>
        <begin position="1"/>
        <end position="264"/>
    </location>
</feature>
<keyword evidence="3" id="KW-1185">Reference proteome</keyword>
<name>A0A3R7SXX8_PENVA</name>
<feature type="compositionally biased region" description="Low complexity" evidence="1">
    <location>
        <begin position="163"/>
        <end position="176"/>
    </location>
</feature>
<proteinExistence type="predicted"/>
<feature type="compositionally biased region" description="Basic and acidic residues" evidence="1">
    <location>
        <begin position="44"/>
        <end position="71"/>
    </location>
</feature>
<gene>
    <name evidence="2" type="ORF">C7M84_000761</name>
</gene>
<comment type="caution">
    <text evidence="2">The sequence shown here is derived from an EMBL/GenBank/DDBJ whole genome shotgun (WGS) entry which is preliminary data.</text>
</comment>
<feature type="region of interest" description="Disordered" evidence="1">
    <location>
        <begin position="779"/>
        <end position="857"/>
    </location>
</feature>
<feature type="compositionally biased region" description="Low complexity" evidence="1">
    <location>
        <begin position="221"/>
        <end position="233"/>
    </location>
</feature>
<feature type="compositionally biased region" description="Low complexity" evidence="1">
    <location>
        <begin position="833"/>
        <end position="844"/>
    </location>
</feature>